<protein>
    <submittedName>
        <fullName evidence="3">Uncharacterized protein</fullName>
    </submittedName>
</protein>
<feature type="coiled-coil region" evidence="1">
    <location>
        <begin position="613"/>
        <end position="640"/>
    </location>
</feature>
<gene>
    <name evidence="3" type="ORF">COCMIDRAFT_38864</name>
</gene>
<evidence type="ECO:0000256" key="1">
    <source>
        <dbReference type="SAM" id="Coils"/>
    </source>
</evidence>
<organism evidence="3 4">
    <name type="scientific">Bipolaris oryzae ATCC 44560</name>
    <dbReference type="NCBI Taxonomy" id="930090"/>
    <lineage>
        <taxon>Eukaryota</taxon>
        <taxon>Fungi</taxon>
        <taxon>Dikarya</taxon>
        <taxon>Ascomycota</taxon>
        <taxon>Pezizomycotina</taxon>
        <taxon>Dothideomycetes</taxon>
        <taxon>Pleosporomycetidae</taxon>
        <taxon>Pleosporales</taxon>
        <taxon>Pleosporineae</taxon>
        <taxon>Pleosporaceae</taxon>
        <taxon>Bipolaris</taxon>
    </lineage>
</organism>
<keyword evidence="1" id="KW-0175">Coiled coil</keyword>
<keyword evidence="4" id="KW-1185">Reference proteome</keyword>
<proteinExistence type="predicted"/>
<dbReference type="EMBL" id="KI964037">
    <property type="protein sequence ID" value="EUC43192.1"/>
    <property type="molecule type" value="Genomic_DNA"/>
</dbReference>
<name>W6YUT7_COCMI</name>
<feature type="compositionally biased region" description="Basic and acidic residues" evidence="2">
    <location>
        <begin position="99"/>
        <end position="116"/>
    </location>
</feature>
<feature type="compositionally biased region" description="Basic and acidic residues" evidence="2">
    <location>
        <begin position="26"/>
        <end position="38"/>
    </location>
</feature>
<dbReference type="Proteomes" id="UP000054032">
    <property type="component" value="Unassembled WGS sequence"/>
</dbReference>
<evidence type="ECO:0000313" key="4">
    <source>
        <dbReference type="Proteomes" id="UP000054032"/>
    </source>
</evidence>
<dbReference type="OrthoDB" id="3438382at2759"/>
<evidence type="ECO:0000256" key="2">
    <source>
        <dbReference type="SAM" id="MobiDB-lite"/>
    </source>
</evidence>
<dbReference type="KEGG" id="bor:COCMIDRAFT_38864"/>
<dbReference type="GeneID" id="19123569"/>
<dbReference type="HOGENOM" id="CLU_302055_0_0_1"/>
<sequence length="1076" mass="119756">MASRTGKRPLEPRSRGDSPPNKRNRPHEPRSALTDKARSFAITASASTPLPPRVAKPVIKIPSPPPSRKTSCTSLSTNTPAGSKGTLDRKPADSLYTKRPQEKPGRTDQASRHDAPTRSPTYLGSGPPTPTHHNAPSAPSMLPAESSSHANPTPRPDNPASDRTPITMQSLRKLRDKRLAIAAQASPSEVSAPPANQVEVKLEAQQLEIRQLKKVRDELSSRLKNLETVFQNSNRLTNFTEQQEWSSKALQPILTRLDVLEKSLLLPKDKPSQKEKDALVPVENRLAAVEVALSSVQERLEQIKPPSSQTNASLAEAANNAVAKIMASENELPTFINNRMKKLVADQVSENAVDIKTSIRREMAEMEAQLGKRITDEHQLLQNTLDKLKDVDDLAATVRSIPQQLLIIRNSISGIQSTSDMARYKIKNIEQDVQVFQHHPRIIEDLKAELEKCSHFCKGLARRDLPRLEDFEENTSRRLKKLEESILDRARPDDTDGTTLSWSAKQHTAIRPVDVSNLATRIDDLERASPGISSSSVNSLAQNVEQLAKDFLSFQIAQKESRSLETKLVDVNNRLESVEQVSQKFEALKEHIVLDESLQASLAALDQRVSEELRVVRGESRDLETKLADVNNRLEGVEQVSQGFGALKEHIVLDEPLKASLAGLDQRISGELRAVREDSNATLAAMDQRVSEKLDVSRAEVDAKLAEIQLLQSSTLSGAVPARAENADLSVMAITRALEDQVKTLQTEVDSLSDDFNETGQKLHEHSTAIAVMKNQVPELFQQQFEPFRSKVEEQLGIVNGKLGAHANDIDSLKNVMSLLQTKTLSNTQALATKADADAVGTRTDSIMFAIKDLEHRYQNISTDEMYQKMVHWFVQMYPTSATLLRDTTQLQQDVNQLKSYCNDLLWVRKRSEVLVDLCQNAGQLQALARSAPQLQALCRQNSPQVQDRVQQALVEVEQRLKIDIDELKKVKNSLEPQMSQIAMQVADMKMSTYQHRRDFDTIKDTLIEPNKDFFGLFGTALAVLAQVQQVVETLNKSIPGSQLTLDWECYLPALVEQSKTNTNSGISAERGNSNR</sequence>
<feature type="coiled-coil region" evidence="1">
    <location>
        <begin position="195"/>
        <end position="236"/>
    </location>
</feature>
<reference evidence="3 4" key="1">
    <citation type="journal article" date="2013" name="PLoS Genet.">
        <title>Comparative genome structure, secondary metabolite, and effector coding capacity across Cochliobolus pathogens.</title>
        <authorList>
            <person name="Condon B.J."/>
            <person name="Leng Y."/>
            <person name="Wu D."/>
            <person name="Bushley K.E."/>
            <person name="Ohm R.A."/>
            <person name="Otillar R."/>
            <person name="Martin J."/>
            <person name="Schackwitz W."/>
            <person name="Grimwood J."/>
            <person name="MohdZainudin N."/>
            <person name="Xue C."/>
            <person name="Wang R."/>
            <person name="Manning V.A."/>
            <person name="Dhillon B."/>
            <person name="Tu Z.J."/>
            <person name="Steffenson B.J."/>
            <person name="Salamov A."/>
            <person name="Sun H."/>
            <person name="Lowry S."/>
            <person name="LaButti K."/>
            <person name="Han J."/>
            <person name="Copeland A."/>
            <person name="Lindquist E."/>
            <person name="Barry K."/>
            <person name="Schmutz J."/>
            <person name="Baker S.E."/>
            <person name="Ciuffetti L.M."/>
            <person name="Grigoriev I.V."/>
            <person name="Zhong S."/>
            <person name="Turgeon B.G."/>
        </authorList>
    </citation>
    <scope>NUCLEOTIDE SEQUENCE [LARGE SCALE GENOMIC DNA]</scope>
    <source>
        <strain evidence="3 4">ATCC 44560</strain>
    </source>
</reference>
<dbReference type="AlphaFoldDB" id="W6YUT7"/>
<dbReference type="eggNOG" id="ENOG502T699">
    <property type="taxonomic scope" value="Eukaryota"/>
</dbReference>
<dbReference type="RefSeq" id="XP_007690302.1">
    <property type="nucleotide sequence ID" value="XM_007692112.1"/>
</dbReference>
<feature type="compositionally biased region" description="Polar residues" evidence="2">
    <location>
        <begin position="68"/>
        <end position="81"/>
    </location>
</feature>
<accession>W6YUT7</accession>
<feature type="region of interest" description="Disordered" evidence="2">
    <location>
        <begin position="1"/>
        <end position="165"/>
    </location>
</feature>
<evidence type="ECO:0000313" key="3">
    <source>
        <dbReference type="EMBL" id="EUC43192.1"/>
    </source>
</evidence>